<feature type="non-terminal residue" evidence="5">
    <location>
        <position position="1"/>
    </location>
</feature>
<dbReference type="SUPFAM" id="SSF51055">
    <property type="entry name" value="Carbohydrate binding domain"/>
    <property type="match status" value="3"/>
</dbReference>
<feature type="domain" description="Chitin-binding type-3" evidence="4">
    <location>
        <begin position="122"/>
        <end position="165"/>
    </location>
</feature>
<evidence type="ECO:0000313" key="5">
    <source>
        <dbReference type="EMBL" id="PEN74376.1"/>
    </source>
</evidence>
<feature type="domain" description="Chitin-binding type-3" evidence="4">
    <location>
        <begin position="76"/>
        <end position="118"/>
    </location>
</feature>
<organism evidence="5 6">
    <name type="scientific">Bacillus cereus</name>
    <dbReference type="NCBI Taxonomy" id="1396"/>
    <lineage>
        <taxon>Bacteria</taxon>
        <taxon>Bacillati</taxon>
        <taxon>Bacillota</taxon>
        <taxon>Bacilli</taxon>
        <taxon>Bacillales</taxon>
        <taxon>Bacillaceae</taxon>
        <taxon>Bacillus</taxon>
        <taxon>Bacillus cereus group</taxon>
    </lineage>
</organism>
<accession>A0A9X6U5S5</accession>
<dbReference type="EMBL" id="NUAN01000399">
    <property type="protein sequence ID" value="PEN74376.1"/>
    <property type="molecule type" value="Genomic_DNA"/>
</dbReference>
<evidence type="ECO:0000313" key="6">
    <source>
        <dbReference type="Proteomes" id="UP000220691"/>
    </source>
</evidence>
<evidence type="ECO:0000256" key="3">
    <source>
        <dbReference type="SAM" id="MobiDB-lite"/>
    </source>
</evidence>
<keyword evidence="2" id="KW-0624">Polysaccharide degradation</keyword>
<dbReference type="AlphaFoldDB" id="A0A9X6U5S5"/>
<dbReference type="GO" id="GO:0000272">
    <property type="term" value="P:polysaccharide catabolic process"/>
    <property type="evidence" value="ECO:0007669"/>
    <property type="project" value="UniProtKB-KW"/>
</dbReference>
<name>A0A9X6U5S5_BACCE</name>
<reference evidence="5 6" key="1">
    <citation type="submission" date="2017-09" db="EMBL/GenBank/DDBJ databases">
        <title>Large-scale bioinformatics analysis of Bacillus genomes uncovers conserved roles of natural products in bacterial physiology.</title>
        <authorList>
            <consortium name="Agbiome Team Llc"/>
            <person name="Bleich R.M."/>
            <person name="Kirk G.J."/>
            <person name="Santa Maria K.C."/>
            <person name="Allen S.E."/>
            <person name="Farag S."/>
            <person name="Shank E.A."/>
            <person name="Bowers A."/>
        </authorList>
    </citation>
    <scope>NUCLEOTIDE SEQUENCE [LARGE SCALE GENOMIC DNA]</scope>
    <source>
        <strain evidence="5 6">AFS027647</strain>
    </source>
</reference>
<comment type="caution">
    <text evidence="5">The sequence shown here is derived from an EMBL/GenBank/DDBJ whole genome shotgun (WGS) entry which is preliminary data.</text>
</comment>
<dbReference type="CDD" id="cd12215">
    <property type="entry name" value="ChiC_BD"/>
    <property type="match status" value="2"/>
</dbReference>
<dbReference type="InterPro" id="IPR003610">
    <property type="entry name" value="CBM5/12"/>
</dbReference>
<dbReference type="GO" id="GO:0030246">
    <property type="term" value="F:carbohydrate binding"/>
    <property type="evidence" value="ECO:0007669"/>
    <property type="project" value="InterPro"/>
</dbReference>
<dbReference type="GO" id="GO:0004553">
    <property type="term" value="F:hydrolase activity, hydrolyzing O-glycosyl compounds"/>
    <property type="evidence" value="ECO:0007669"/>
    <property type="project" value="InterPro"/>
</dbReference>
<dbReference type="GO" id="GO:0005576">
    <property type="term" value="C:extracellular region"/>
    <property type="evidence" value="ECO:0007669"/>
    <property type="project" value="InterPro"/>
</dbReference>
<protein>
    <recommendedName>
        <fullName evidence="4">Chitin-binding type-3 domain-containing protein</fullName>
    </recommendedName>
</protein>
<dbReference type="SMART" id="SM00495">
    <property type="entry name" value="ChtBD3"/>
    <property type="match status" value="3"/>
</dbReference>
<gene>
    <name evidence="5" type="ORF">CN553_32140</name>
</gene>
<proteinExistence type="predicted"/>
<sequence length="200" mass="22771">VLATVLVLGWNVAGDLSHAAGNGLSQEKETPEWSEKKGYLKGDIITYKGIQYEAKFRSVGQKPDESLAWIPMNGGIPEWNKKKIYFKGDIITYKGIQYEALHYSVGKKPDEHRNWIPMNGDIPEWNEKKTYFKDMIVTYEGIQYEAKCRSIGGSTPDKKESWIPEENEIKPDGEGDFEMVNQPDGEDDFEMVNKPDESAK</sequence>
<evidence type="ECO:0000256" key="1">
    <source>
        <dbReference type="ARBA" id="ARBA00022801"/>
    </source>
</evidence>
<feature type="domain" description="Chitin-binding type-3" evidence="4">
    <location>
        <begin position="30"/>
        <end position="72"/>
    </location>
</feature>
<evidence type="ECO:0000259" key="4">
    <source>
        <dbReference type="SMART" id="SM00495"/>
    </source>
</evidence>
<dbReference type="Proteomes" id="UP000220691">
    <property type="component" value="Unassembled WGS sequence"/>
</dbReference>
<keyword evidence="2" id="KW-0119">Carbohydrate metabolism</keyword>
<feature type="compositionally biased region" description="Basic and acidic residues" evidence="3">
    <location>
        <begin position="191"/>
        <end position="200"/>
    </location>
</feature>
<feature type="compositionally biased region" description="Basic and acidic residues" evidence="3">
    <location>
        <begin position="156"/>
        <end position="173"/>
    </location>
</feature>
<dbReference type="InterPro" id="IPR036573">
    <property type="entry name" value="CBM_sf_5/12"/>
</dbReference>
<evidence type="ECO:0000256" key="2">
    <source>
        <dbReference type="ARBA" id="ARBA00023326"/>
    </source>
</evidence>
<dbReference type="Gene3D" id="2.10.10.20">
    <property type="entry name" value="Carbohydrate-binding module superfamily 5/12"/>
    <property type="match status" value="3"/>
</dbReference>
<feature type="region of interest" description="Disordered" evidence="3">
    <location>
        <begin position="153"/>
        <end position="200"/>
    </location>
</feature>
<keyword evidence="1" id="KW-0378">Hydrolase</keyword>